<evidence type="ECO:0000256" key="3">
    <source>
        <dbReference type="ARBA" id="ARBA00023012"/>
    </source>
</evidence>
<dbReference type="PANTHER" id="PTHR45138:SF9">
    <property type="entry name" value="DIGUANYLATE CYCLASE DGCM-RELATED"/>
    <property type="match status" value="1"/>
</dbReference>
<evidence type="ECO:0000259" key="7">
    <source>
        <dbReference type="PROSITE" id="PS50110"/>
    </source>
</evidence>
<name>A0A918KTV6_9GAMM</name>
<protein>
    <recommendedName>
        <fullName evidence="2">diguanylate cyclase</fullName>
        <ecNumber evidence="2">2.7.7.65</ecNumber>
    </recommendedName>
</protein>
<evidence type="ECO:0000256" key="6">
    <source>
        <dbReference type="PROSITE-ProRule" id="PRU00169"/>
    </source>
</evidence>
<dbReference type="InterPro" id="IPR000160">
    <property type="entry name" value="GGDEF_dom"/>
</dbReference>
<dbReference type="AlphaFoldDB" id="A0A918KTV6"/>
<dbReference type="InterPro" id="IPR029787">
    <property type="entry name" value="Nucleotide_cyclase"/>
</dbReference>
<dbReference type="InterPro" id="IPR001789">
    <property type="entry name" value="Sig_transdc_resp-reg_receiver"/>
</dbReference>
<dbReference type="EMBL" id="BMXR01000023">
    <property type="protein sequence ID" value="GGX75889.1"/>
    <property type="molecule type" value="Genomic_DNA"/>
</dbReference>
<dbReference type="InterPro" id="IPR050469">
    <property type="entry name" value="Diguanylate_Cyclase"/>
</dbReference>
<dbReference type="InterPro" id="IPR043128">
    <property type="entry name" value="Rev_trsase/Diguanyl_cyclase"/>
</dbReference>
<dbReference type="GO" id="GO:0005886">
    <property type="term" value="C:plasma membrane"/>
    <property type="evidence" value="ECO:0007669"/>
    <property type="project" value="TreeGrafter"/>
</dbReference>
<dbReference type="Gene3D" id="3.40.50.2300">
    <property type="match status" value="2"/>
</dbReference>
<evidence type="ECO:0000259" key="9">
    <source>
        <dbReference type="PROSITE" id="PS50894"/>
    </source>
</evidence>
<evidence type="ECO:0000259" key="8">
    <source>
        <dbReference type="PROSITE" id="PS50887"/>
    </source>
</evidence>
<dbReference type="Gene3D" id="1.20.120.160">
    <property type="entry name" value="HPT domain"/>
    <property type="match status" value="1"/>
</dbReference>
<dbReference type="GO" id="GO:0043709">
    <property type="term" value="P:cell adhesion involved in single-species biofilm formation"/>
    <property type="evidence" value="ECO:0007669"/>
    <property type="project" value="TreeGrafter"/>
</dbReference>
<feature type="modified residue" description="Phosphohistidine" evidence="5">
    <location>
        <position position="51"/>
    </location>
</feature>
<keyword evidence="11" id="KW-1185">Reference proteome</keyword>
<gene>
    <name evidence="10" type="ORF">GCM10007392_48620</name>
</gene>
<organism evidence="10 11">
    <name type="scientific">Saccharospirillum salsuginis</name>
    <dbReference type="NCBI Taxonomy" id="418750"/>
    <lineage>
        <taxon>Bacteria</taxon>
        <taxon>Pseudomonadati</taxon>
        <taxon>Pseudomonadota</taxon>
        <taxon>Gammaproteobacteria</taxon>
        <taxon>Oceanospirillales</taxon>
        <taxon>Saccharospirillaceae</taxon>
        <taxon>Saccharospirillum</taxon>
    </lineage>
</organism>
<dbReference type="Pfam" id="PF01627">
    <property type="entry name" value="Hpt"/>
    <property type="match status" value="1"/>
</dbReference>
<dbReference type="PANTHER" id="PTHR45138">
    <property type="entry name" value="REGULATORY COMPONENTS OF SENSORY TRANSDUCTION SYSTEM"/>
    <property type="match status" value="1"/>
</dbReference>
<accession>A0A918KTV6</accession>
<dbReference type="Pfam" id="PF00072">
    <property type="entry name" value="Response_reg"/>
    <property type="match status" value="1"/>
</dbReference>
<dbReference type="InterPro" id="IPR008207">
    <property type="entry name" value="Sig_transdc_His_kin_Hpt_dom"/>
</dbReference>
<proteinExistence type="predicted"/>
<evidence type="ECO:0000256" key="5">
    <source>
        <dbReference type="PROSITE-ProRule" id="PRU00110"/>
    </source>
</evidence>
<dbReference type="CDD" id="cd01949">
    <property type="entry name" value="GGDEF"/>
    <property type="match status" value="1"/>
</dbReference>
<evidence type="ECO:0000256" key="4">
    <source>
        <dbReference type="ARBA" id="ARBA00034247"/>
    </source>
</evidence>
<dbReference type="GO" id="GO:0000160">
    <property type="term" value="P:phosphorelay signal transduction system"/>
    <property type="evidence" value="ECO:0007669"/>
    <property type="project" value="UniProtKB-KW"/>
</dbReference>
<comment type="cofactor">
    <cofactor evidence="1">
        <name>Mg(2+)</name>
        <dbReference type="ChEBI" id="CHEBI:18420"/>
    </cofactor>
</comment>
<dbReference type="SMART" id="SM00267">
    <property type="entry name" value="GGDEF"/>
    <property type="match status" value="1"/>
</dbReference>
<dbReference type="FunFam" id="3.30.70.270:FF:000001">
    <property type="entry name" value="Diguanylate cyclase domain protein"/>
    <property type="match status" value="1"/>
</dbReference>
<reference evidence="10" key="2">
    <citation type="submission" date="2020-09" db="EMBL/GenBank/DDBJ databases">
        <authorList>
            <person name="Sun Q."/>
            <person name="Kim S."/>
        </authorList>
    </citation>
    <scope>NUCLEOTIDE SEQUENCE</scope>
    <source>
        <strain evidence="10">KCTC 22169</strain>
    </source>
</reference>
<evidence type="ECO:0000256" key="1">
    <source>
        <dbReference type="ARBA" id="ARBA00001946"/>
    </source>
</evidence>
<dbReference type="GO" id="GO:0004672">
    <property type="term" value="F:protein kinase activity"/>
    <property type="evidence" value="ECO:0007669"/>
    <property type="project" value="UniProtKB-ARBA"/>
</dbReference>
<dbReference type="InterPro" id="IPR036641">
    <property type="entry name" value="HPT_dom_sf"/>
</dbReference>
<dbReference type="CDD" id="cd00156">
    <property type="entry name" value="REC"/>
    <property type="match status" value="1"/>
</dbReference>
<evidence type="ECO:0000256" key="2">
    <source>
        <dbReference type="ARBA" id="ARBA00012528"/>
    </source>
</evidence>
<dbReference type="SUPFAM" id="SSF52172">
    <property type="entry name" value="CheY-like"/>
    <property type="match status" value="2"/>
</dbReference>
<dbReference type="PROSITE" id="PS50894">
    <property type="entry name" value="HPT"/>
    <property type="match status" value="1"/>
</dbReference>
<keyword evidence="3" id="KW-0902">Two-component regulatory system</keyword>
<dbReference type="Pfam" id="PF00990">
    <property type="entry name" value="GGDEF"/>
    <property type="match status" value="1"/>
</dbReference>
<dbReference type="GO" id="GO:0052621">
    <property type="term" value="F:diguanylate cyclase activity"/>
    <property type="evidence" value="ECO:0007669"/>
    <property type="project" value="UniProtKB-EC"/>
</dbReference>
<keyword evidence="6" id="KW-0597">Phosphoprotein</keyword>
<dbReference type="Proteomes" id="UP000626148">
    <property type="component" value="Unassembled WGS sequence"/>
</dbReference>
<feature type="modified residue" description="4-aspartylphosphate" evidence="6">
    <location>
        <position position="308"/>
    </location>
</feature>
<evidence type="ECO:0000313" key="10">
    <source>
        <dbReference type="EMBL" id="GGX75889.1"/>
    </source>
</evidence>
<sequence length="546" mass="60512">MTDVQAKLDQLIAAYRNRLPMIEADLGAVWNRLSTTTFEVDDLRDLTDQLHGLKGSSGTFGLPRVNEAAARYEDVARDCLSKYNAGYLSAREIHTLLSPFHQRLSQSLHQAQHEQNGDSARIALEEGNGRDSQAVLYFPAVENGNGSLLSDAIEAEGLRVDTHTLDETANLTVLSRTAKVAVVEAGAEDDQIAPLLVPLQRLKEAAVKTIVITDQMDLDSQLALVRAGVMGCVIRPVSPDEVVRHLLRVAGDAEDPCIRIMIVDDQADVAQYYETLLDEQGMTVLVESDPEQLFLKIDQFEPDILLLDINMPLAVGPEIAQMLRMHERYSTLPILFLTGNQYQAQQRAGLIGIGTDDLLEKGMPPQDLVRQVRNRAQRARSLKHQVTTDGLSGLLNHRHVMMQARRHCQLANRSGEVVSMALIDLDRFKQINDTHGHDSGDIVIRSLSKLLRSRLRTTDLVGRYGGEEFILILPGTDCAQATRLVESLLEDFRSMTFNSPKGPFQATFSAGVSDSTVSVELEGIFYSMDQALYRAKDAGRDRVLSF</sequence>
<dbReference type="PROSITE" id="PS50110">
    <property type="entry name" value="RESPONSE_REGULATORY"/>
    <property type="match status" value="1"/>
</dbReference>
<dbReference type="GO" id="GO:1902201">
    <property type="term" value="P:negative regulation of bacterial-type flagellum-dependent cell motility"/>
    <property type="evidence" value="ECO:0007669"/>
    <property type="project" value="TreeGrafter"/>
</dbReference>
<dbReference type="EC" id="2.7.7.65" evidence="2"/>
<dbReference type="PROSITE" id="PS50887">
    <property type="entry name" value="GGDEF"/>
    <property type="match status" value="1"/>
</dbReference>
<reference evidence="10" key="1">
    <citation type="journal article" date="2014" name="Int. J. Syst. Evol. Microbiol.">
        <title>Complete genome sequence of Corynebacterium casei LMG S-19264T (=DSM 44701T), isolated from a smear-ripened cheese.</title>
        <authorList>
            <consortium name="US DOE Joint Genome Institute (JGI-PGF)"/>
            <person name="Walter F."/>
            <person name="Albersmeier A."/>
            <person name="Kalinowski J."/>
            <person name="Ruckert C."/>
        </authorList>
    </citation>
    <scope>NUCLEOTIDE SEQUENCE</scope>
    <source>
        <strain evidence="10">KCTC 22169</strain>
    </source>
</reference>
<dbReference type="InterPro" id="IPR011006">
    <property type="entry name" value="CheY-like_superfamily"/>
</dbReference>
<dbReference type="SUPFAM" id="SSF47226">
    <property type="entry name" value="Histidine-containing phosphotransfer domain, HPT domain"/>
    <property type="match status" value="1"/>
</dbReference>
<comment type="catalytic activity">
    <reaction evidence="4">
        <text>2 GTP = 3',3'-c-di-GMP + 2 diphosphate</text>
        <dbReference type="Rhea" id="RHEA:24898"/>
        <dbReference type="ChEBI" id="CHEBI:33019"/>
        <dbReference type="ChEBI" id="CHEBI:37565"/>
        <dbReference type="ChEBI" id="CHEBI:58805"/>
        <dbReference type="EC" id="2.7.7.65"/>
    </reaction>
</comment>
<dbReference type="RefSeq" id="WP_189613761.1">
    <property type="nucleotide sequence ID" value="NZ_BMXR01000023.1"/>
</dbReference>
<evidence type="ECO:0000313" key="11">
    <source>
        <dbReference type="Proteomes" id="UP000626148"/>
    </source>
</evidence>
<feature type="domain" description="Response regulatory" evidence="7">
    <location>
        <begin position="259"/>
        <end position="376"/>
    </location>
</feature>
<dbReference type="SUPFAM" id="SSF55073">
    <property type="entry name" value="Nucleotide cyclase"/>
    <property type="match status" value="1"/>
</dbReference>
<feature type="domain" description="GGDEF" evidence="8">
    <location>
        <begin position="416"/>
        <end position="546"/>
    </location>
</feature>
<dbReference type="Gene3D" id="3.30.70.270">
    <property type="match status" value="1"/>
</dbReference>
<feature type="domain" description="HPt" evidence="9">
    <location>
        <begin position="11"/>
        <end position="111"/>
    </location>
</feature>
<comment type="caution">
    <text evidence="10">The sequence shown here is derived from an EMBL/GenBank/DDBJ whole genome shotgun (WGS) entry which is preliminary data.</text>
</comment>
<dbReference type="NCBIfam" id="TIGR00254">
    <property type="entry name" value="GGDEF"/>
    <property type="match status" value="1"/>
</dbReference>
<dbReference type="SMART" id="SM00448">
    <property type="entry name" value="REC"/>
    <property type="match status" value="1"/>
</dbReference>